<feature type="transmembrane region" description="Helical" evidence="1">
    <location>
        <begin position="88"/>
        <end position="106"/>
    </location>
</feature>
<evidence type="ECO:0000313" key="2">
    <source>
        <dbReference type="EMBL" id="TGL16982.1"/>
    </source>
</evidence>
<keyword evidence="1" id="KW-0812">Transmembrane</keyword>
<evidence type="ECO:0000256" key="1">
    <source>
        <dbReference type="SAM" id="Phobius"/>
    </source>
</evidence>
<sequence length="284" mass="33205">MKLLYENGIFYGMQGKLGSSGMKFYIALFRMEPIQVLLVSVSLGITAYCGNLVYFYADSDWNHFATVFLYFGVGFAFFTFFGKWKEGIVISLVSIFLVQFFFRGEINEVKFLQSKAGEMLPTNHPKIGDSFFYLQGYQFSANWHYSKILTQVSHDQKGRENRHTSHFILIPLIHHNFPNEPIRFLYVAPNAYVYNHWLNQKEFPTFARVEAITPDLRVVIKEWEHQYPEVPKGNLLPLSLYESKEEFFQSKTDFLLLLSMITPGLWFSVGFFWAIHRAFQSLIL</sequence>
<feature type="transmembrane region" description="Helical" evidence="1">
    <location>
        <begin position="254"/>
        <end position="275"/>
    </location>
</feature>
<gene>
    <name evidence="2" type="ORF">EHQ46_17285</name>
</gene>
<organism evidence="2 3">
    <name type="scientific">Leptospira yanagawae</name>
    <dbReference type="NCBI Taxonomy" id="293069"/>
    <lineage>
        <taxon>Bacteria</taxon>
        <taxon>Pseudomonadati</taxon>
        <taxon>Spirochaetota</taxon>
        <taxon>Spirochaetia</taxon>
        <taxon>Leptospirales</taxon>
        <taxon>Leptospiraceae</taxon>
        <taxon>Leptospira</taxon>
    </lineage>
</organism>
<name>A0ABY2LWV3_9LEPT</name>
<proteinExistence type="predicted"/>
<reference evidence="3" key="1">
    <citation type="journal article" date="2019" name="PLoS Negl. Trop. Dis.">
        <title>Revisiting the worldwide diversity of Leptospira species in the environment.</title>
        <authorList>
            <person name="Vincent A.T."/>
            <person name="Schiettekatte O."/>
            <person name="Bourhy P."/>
            <person name="Veyrier F.J."/>
            <person name="Picardeau M."/>
        </authorList>
    </citation>
    <scope>NUCLEOTIDE SEQUENCE [LARGE SCALE GENOMIC DNA]</scope>
    <source>
        <strain evidence="3">201800272</strain>
    </source>
</reference>
<accession>A0ABY2LWV3</accession>
<feature type="transmembrane region" description="Helical" evidence="1">
    <location>
        <begin position="64"/>
        <end position="82"/>
    </location>
</feature>
<feature type="transmembrane region" description="Helical" evidence="1">
    <location>
        <begin position="34"/>
        <end position="57"/>
    </location>
</feature>
<dbReference type="Proteomes" id="UP000298200">
    <property type="component" value="Unassembled WGS sequence"/>
</dbReference>
<keyword evidence="1" id="KW-0472">Membrane</keyword>
<dbReference type="EMBL" id="RQFU01000026">
    <property type="protein sequence ID" value="TGL16982.1"/>
    <property type="molecule type" value="Genomic_DNA"/>
</dbReference>
<keyword evidence="1" id="KW-1133">Transmembrane helix</keyword>
<evidence type="ECO:0000313" key="3">
    <source>
        <dbReference type="Proteomes" id="UP000298200"/>
    </source>
</evidence>
<keyword evidence="3" id="KW-1185">Reference proteome</keyword>
<comment type="caution">
    <text evidence="2">The sequence shown here is derived from an EMBL/GenBank/DDBJ whole genome shotgun (WGS) entry which is preliminary data.</text>
</comment>
<protein>
    <submittedName>
        <fullName evidence="2">Uncharacterized protein</fullName>
    </submittedName>
</protein>